<dbReference type="Pfam" id="PF16344">
    <property type="entry name" value="FecR_C"/>
    <property type="match status" value="1"/>
</dbReference>
<dbReference type="Pfam" id="PF04773">
    <property type="entry name" value="FecR"/>
    <property type="match status" value="1"/>
</dbReference>
<accession>A0A420BGK4</accession>
<dbReference type="GO" id="GO:0016989">
    <property type="term" value="F:sigma factor antagonist activity"/>
    <property type="evidence" value="ECO:0007669"/>
    <property type="project" value="TreeGrafter"/>
</dbReference>
<dbReference type="PANTHER" id="PTHR30273">
    <property type="entry name" value="PERIPLASMIC SIGNAL SENSOR AND SIGMA FACTOR ACTIVATOR FECR-RELATED"/>
    <property type="match status" value="1"/>
</dbReference>
<feature type="domain" description="Protein FecR C-terminal" evidence="3">
    <location>
        <begin position="320"/>
        <end position="389"/>
    </location>
</feature>
<evidence type="ECO:0000313" key="4">
    <source>
        <dbReference type="EMBL" id="RKE55842.1"/>
    </source>
</evidence>
<evidence type="ECO:0000256" key="1">
    <source>
        <dbReference type="SAM" id="Phobius"/>
    </source>
</evidence>
<feature type="domain" description="FecR protein" evidence="2">
    <location>
        <begin position="186"/>
        <end position="280"/>
    </location>
</feature>
<keyword evidence="1" id="KW-0472">Membrane</keyword>
<proteinExistence type="predicted"/>
<evidence type="ECO:0000313" key="5">
    <source>
        <dbReference type="Proteomes" id="UP000286246"/>
    </source>
</evidence>
<protein>
    <submittedName>
        <fullName evidence="4">FecR family protein</fullName>
    </submittedName>
</protein>
<dbReference type="Gene3D" id="2.60.120.1440">
    <property type="match status" value="1"/>
</dbReference>
<dbReference type="OrthoDB" id="695923at2"/>
<name>A0A420BGK4_SPHD1</name>
<dbReference type="EMBL" id="RAPY01000001">
    <property type="protein sequence ID" value="RKE55842.1"/>
    <property type="molecule type" value="Genomic_DNA"/>
</dbReference>
<dbReference type="PANTHER" id="PTHR30273:SF2">
    <property type="entry name" value="PROTEIN FECR"/>
    <property type="match status" value="1"/>
</dbReference>
<dbReference type="InterPro" id="IPR032508">
    <property type="entry name" value="FecR_C"/>
</dbReference>
<keyword evidence="5" id="KW-1185">Reference proteome</keyword>
<keyword evidence="1" id="KW-0812">Transmembrane</keyword>
<gene>
    <name evidence="4" type="ORF">DFQ12_0681</name>
</gene>
<keyword evidence="1" id="KW-1133">Transmembrane helix</keyword>
<evidence type="ECO:0000259" key="2">
    <source>
        <dbReference type="Pfam" id="PF04773"/>
    </source>
</evidence>
<dbReference type="Proteomes" id="UP000286246">
    <property type="component" value="Unassembled WGS sequence"/>
</dbReference>
<organism evidence="4 5">
    <name type="scientific">Sphingobacterium detergens</name>
    <dbReference type="NCBI Taxonomy" id="1145106"/>
    <lineage>
        <taxon>Bacteria</taxon>
        <taxon>Pseudomonadati</taxon>
        <taxon>Bacteroidota</taxon>
        <taxon>Sphingobacteriia</taxon>
        <taxon>Sphingobacteriales</taxon>
        <taxon>Sphingobacteriaceae</taxon>
        <taxon>Sphingobacterium</taxon>
    </lineage>
</organism>
<dbReference type="AlphaFoldDB" id="A0A420BGK4"/>
<comment type="caution">
    <text evidence="4">The sequence shown here is derived from an EMBL/GenBank/DDBJ whole genome shotgun (WGS) entry which is preliminary data.</text>
</comment>
<sequence length="391" mass="44337">MKKIDRIVNLIRKHLIYGESKKLIDKDSLLKENPELGPILDELNDREDFKQACSEYTRIATDRNGMKQQMLDRIFDQIGNEGFVQRQKRQISWLIAVASIVIFLSIGLWQWSNWYHQNKAATVSEQFADIQPGNNKATLKIVGRNNQVDLSGKTGGIVVGKTLKYTDGEEVLPSAESADADFLMELITPKGGEYKITLSDGTKVHLNAESKLTYPKNFHGSQRSVDLVGEGYFEVAKQRGTTFIVRTAKEEVKVLGTHFNISTYRNEEISSVSLIEGKVQVNSEKETKLLSPGQQTVNNKGKLSVQTINEDEILAWTNGEFMFNNENLESVMEKIARWYDIEVKVSPSAKDISIWGSVSRYGSFEKVLDVIKLTNREIKFKREGRSLYVTK</sequence>
<dbReference type="RefSeq" id="WP_120257583.1">
    <property type="nucleotide sequence ID" value="NZ_RAPY01000001.1"/>
</dbReference>
<dbReference type="InterPro" id="IPR012373">
    <property type="entry name" value="Ferrdict_sens_TM"/>
</dbReference>
<feature type="transmembrane region" description="Helical" evidence="1">
    <location>
        <begin position="91"/>
        <end position="111"/>
    </location>
</feature>
<evidence type="ECO:0000259" key="3">
    <source>
        <dbReference type="Pfam" id="PF16344"/>
    </source>
</evidence>
<dbReference type="Gene3D" id="3.55.50.30">
    <property type="match status" value="1"/>
</dbReference>
<reference evidence="4 5" key="1">
    <citation type="submission" date="2018-09" db="EMBL/GenBank/DDBJ databases">
        <title>Genomic Encyclopedia of Type Strains, Phase III (KMG-III): the genomes of soil and plant-associated and newly described type strains.</title>
        <authorList>
            <person name="Whitman W."/>
        </authorList>
    </citation>
    <scope>NUCLEOTIDE SEQUENCE [LARGE SCALE GENOMIC DNA]</scope>
    <source>
        <strain evidence="4 5">CECT 7938</strain>
    </source>
</reference>
<dbReference type="InterPro" id="IPR006860">
    <property type="entry name" value="FecR"/>
</dbReference>
<dbReference type="FunFam" id="2.60.120.1440:FF:000001">
    <property type="entry name" value="Putative anti-sigma factor"/>
    <property type="match status" value="1"/>
</dbReference>